<dbReference type="InterPro" id="IPR023603">
    <property type="entry name" value="Low_specificity_L-TA-like"/>
</dbReference>
<dbReference type="GO" id="GO:0005829">
    <property type="term" value="C:cytosol"/>
    <property type="evidence" value="ECO:0007669"/>
    <property type="project" value="TreeGrafter"/>
</dbReference>
<evidence type="ECO:0000313" key="7">
    <source>
        <dbReference type="EMBL" id="TFY78955.1"/>
    </source>
</evidence>
<dbReference type="GO" id="GO:0006567">
    <property type="term" value="P:L-threonine catabolic process"/>
    <property type="evidence" value="ECO:0007669"/>
    <property type="project" value="TreeGrafter"/>
</dbReference>
<dbReference type="InterPro" id="IPR015422">
    <property type="entry name" value="PyrdxlP-dep_Trfase_small"/>
</dbReference>
<dbReference type="NCBIfam" id="NF041359">
    <property type="entry name" value="GntG_guanitoxin"/>
    <property type="match status" value="1"/>
</dbReference>
<dbReference type="OrthoDB" id="10261951at2759"/>
<dbReference type="PIRSF" id="PIRSF017617">
    <property type="entry name" value="Thr_aldolase"/>
    <property type="match status" value="1"/>
</dbReference>
<evidence type="ECO:0000256" key="5">
    <source>
        <dbReference type="PIRSR" id="PIRSR017617-1"/>
    </source>
</evidence>
<evidence type="ECO:0000256" key="2">
    <source>
        <dbReference type="ARBA" id="ARBA00006966"/>
    </source>
</evidence>
<accession>A0A4Y9ZWJ9</accession>
<dbReference type="Pfam" id="PF01212">
    <property type="entry name" value="Beta_elim_lyase"/>
    <property type="match status" value="1"/>
</dbReference>
<dbReference type="SUPFAM" id="SSF53383">
    <property type="entry name" value="PLP-dependent transferases"/>
    <property type="match status" value="1"/>
</dbReference>
<comment type="caution">
    <text evidence="7">The sequence shown here is derived from an EMBL/GenBank/DDBJ whole genome shotgun (WGS) entry which is preliminary data.</text>
</comment>
<dbReference type="Proteomes" id="UP000298061">
    <property type="component" value="Unassembled WGS sequence"/>
</dbReference>
<dbReference type="AlphaFoldDB" id="A0A4Y9ZWJ9"/>
<evidence type="ECO:0000256" key="3">
    <source>
        <dbReference type="ARBA" id="ARBA00022898"/>
    </source>
</evidence>
<evidence type="ECO:0000256" key="4">
    <source>
        <dbReference type="ARBA" id="ARBA00023239"/>
    </source>
</evidence>
<evidence type="ECO:0000313" key="8">
    <source>
        <dbReference type="Proteomes" id="UP000298061"/>
    </source>
</evidence>
<dbReference type="Gene3D" id="3.40.640.10">
    <property type="entry name" value="Type I PLP-dependent aspartate aminotransferase-like (Major domain)"/>
    <property type="match status" value="1"/>
</dbReference>
<dbReference type="InterPro" id="IPR015424">
    <property type="entry name" value="PyrdxlP-dep_Trfase"/>
</dbReference>
<dbReference type="InterPro" id="IPR001597">
    <property type="entry name" value="ArAA_b-elim_lyase/Thr_aldolase"/>
</dbReference>
<gene>
    <name evidence="7" type="ORF">EWM64_g5055</name>
</gene>
<reference evidence="7 8" key="1">
    <citation type="submission" date="2019-02" db="EMBL/GenBank/DDBJ databases">
        <title>Genome sequencing of the rare red list fungi Hericium alpestre (H. flagellum).</title>
        <authorList>
            <person name="Buettner E."/>
            <person name="Kellner H."/>
        </authorList>
    </citation>
    <scope>NUCLEOTIDE SEQUENCE [LARGE SCALE GENOMIC DNA]</scope>
    <source>
        <strain evidence="7 8">DSM 108284</strain>
    </source>
</reference>
<feature type="modified residue" description="N6-(pyridoxal phosphate)lysine" evidence="5">
    <location>
        <position position="216"/>
    </location>
</feature>
<evidence type="ECO:0000256" key="1">
    <source>
        <dbReference type="ARBA" id="ARBA00001933"/>
    </source>
</evidence>
<feature type="domain" description="Aromatic amino acid beta-eliminating lyase/threonine aldolase" evidence="6">
    <location>
        <begin position="39"/>
        <end position="300"/>
    </location>
</feature>
<dbReference type="Gene3D" id="3.90.1150.10">
    <property type="entry name" value="Aspartate Aminotransferase, domain 1"/>
    <property type="match status" value="1"/>
</dbReference>
<keyword evidence="3" id="KW-0663">Pyridoxal phosphate</keyword>
<dbReference type="GO" id="GO:0006545">
    <property type="term" value="P:glycine biosynthetic process"/>
    <property type="evidence" value="ECO:0007669"/>
    <property type="project" value="TreeGrafter"/>
</dbReference>
<protein>
    <recommendedName>
        <fullName evidence="6">Aromatic amino acid beta-eliminating lyase/threonine aldolase domain-containing protein</fullName>
    </recommendedName>
</protein>
<name>A0A4Y9ZWJ9_9AGAM</name>
<comment type="similarity">
    <text evidence="2">Belongs to the threonine aldolase family.</text>
</comment>
<sequence length="381" mass="42200">MSTEARAKVADLVKFDILTQTQAVDNEKQIRAIARSFILPTKEMQEYAAKASLGDDVYHEPSTIALEAHMAKLTGKEAALFMPSGTMSNQIALRTHLRQPPYSIVCDHRAHINKEWIYPECYIWTGHHLTLDDIKEHIVTGDNVHFAPTEIIELENTLNGTIIPQEEVVRISDHAHSLGIKMHLDGARIWHVAAETGVPLSELCAPFDSVSLCFSKGLAAPIGSCLVGPKQFIAKARWFRKLFGGGMRQTGVLTASAAYALTYNFPKLFTVHALARRLEQGLKGIGAEILSPAETCMVFYDPTPLGVTYDEIFERGSKLPEPLELGGSRLVVHVQTTEQAVEDLLTLLRALAEEKKAAGFVPPKREPQVNGQVKNIYIRRN</sequence>
<dbReference type="PANTHER" id="PTHR48097:SF9">
    <property type="entry name" value="L-THREONINE ALDOLASE"/>
    <property type="match status" value="1"/>
</dbReference>
<evidence type="ECO:0000259" key="6">
    <source>
        <dbReference type="Pfam" id="PF01212"/>
    </source>
</evidence>
<dbReference type="STRING" id="135208.A0A4Y9ZWJ9"/>
<keyword evidence="4" id="KW-0456">Lyase</keyword>
<dbReference type="GO" id="GO:0008732">
    <property type="term" value="F:L-allo-threonine aldolase activity"/>
    <property type="evidence" value="ECO:0007669"/>
    <property type="project" value="TreeGrafter"/>
</dbReference>
<dbReference type="FunFam" id="3.40.640.10:FF:000030">
    <property type="entry name" value="Low-specificity L-threonine aldolase"/>
    <property type="match status" value="1"/>
</dbReference>
<dbReference type="PANTHER" id="PTHR48097">
    <property type="entry name" value="L-THREONINE ALDOLASE-RELATED"/>
    <property type="match status" value="1"/>
</dbReference>
<dbReference type="InterPro" id="IPR015421">
    <property type="entry name" value="PyrdxlP-dep_Trfase_major"/>
</dbReference>
<keyword evidence="8" id="KW-1185">Reference proteome</keyword>
<proteinExistence type="inferred from homology"/>
<comment type="cofactor">
    <cofactor evidence="1">
        <name>pyridoxal 5'-phosphate</name>
        <dbReference type="ChEBI" id="CHEBI:597326"/>
    </cofactor>
</comment>
<organism evidence="7 8">
    <name type="scientific">Hericium alpestre</name>
    <dbReference type="NCBI Taxonomy" id="135208"/>
    <lineage>
        <taxon>Eukaryota</taxon>
        <taxon>Fungi</taxon>
        <taxon>Dikarya</taxon>
        <taxon>Basidiomycota</taxon>
        <taxon>Agaricomycotina</taxon>
        <taxon>Agaricomycetes</taxon>
        <taxon>Russulales</taxon>
        <taxon>Hericiaceae</taxon>
        <taxon>Hericium</taxon>
    </lineage>
</organism>
<dbReference type="EMBL" id="SFCI01000585">
    <property type="protein sequence ID" value="TFY78955.1"/>
    <property type="molecule type" value="Genomic_DNA"/>
</dbReference>